<evidence type="ECO:0000313" key="8">
    <source>
        <dbReference type="Proteomes" id="UP000217265"/>
    </source>
</evidence>
<dbReference type="REBASE" id="218254">
    <property type="entry name" value="NaqZH65ORF15105P"/>
</dbReference>
<dbReference type="GO" id="GO:0006304">
    <property type="term" value="P:DNA modification"/>
    <property type="evidence" value="ECO:0007669"/>
    <property type="project" value="InterPro"/>
</dbReference>
<dbReference type="InterPro" id="IPR011639">
    <property type="entry name" value="MethylTrfase_TaqI-like_dom"/>
</dbReference>
<dbReference type="Proteomes" id="UP000217265">
    <property type="component" value="Chromosome"/>
</dbReference>
<dbReference type="InterPro" id="IPR029063">
    <property type="entry name" value="SAM-dependent_MTases_sf"/>
</dbReference>
<dbReference type="Pfam" id="PF07669">
    <property type="entry name" value="Eco57I"/>
    <property type="match status" value="1"/>
</dbReference>
<name>A0A290Q8Y8_9BACT</name>
<dbReference type="KEGG" id="vbh:CMV30_15105"/>
<dbReference type="PANTHER" id="PTHR33841">
    <property type="entry name" value="DNA METHYLTRANSFERASE YEEA-RELATED"/>
    <property type="match status" value="1"/>
</dbReference>
<dbReference type="OrthoDB" id="177703at2"/>
<dbReference type="GO" id="GO:0032259">
    <property type="term" value="P:methylation"/>
    <property type="evidence" value="ECO:0007669"/>
    <property type="project" value="UniProtKB-KW"/>
</dbReference>
<evidence type="ECO:0000256" key="2">
    <source>
        <dbReference type="ARBA" id="ARBA00022603"/>
    </source>
</evidence>
<keyword evidence="8" id="KW-1185">Reference proteome</keyword>
<evidence type="ECO:0000256" key="1">
    <source>
        <dbReference type="ARBA" id="ARBA00011900"/>
    </source>
</evidence>
<gene>
    <name evidence="7" type="ORF">CMV30_15105</name>
</gene>
<evidence type="ECO:0000313" key="7">
    <source>
        <dbReference type="EMBL" id="ATC65175.1"/>
    </source>
</evidence>
<dbReference type="PRINTS" id="PR00507">
    <property type="entry name" value="N12N6MTFRASE"/>
</dbReference>
<accession>A0A290Q8Y8</accession>
<dbReference type="Gene3D" id="3.40.50.150">
    <property type="entry name" value="Vaccinia Virus protein VP39"/>
    <property type="match status" value="2"/>
</dbReference>
<keyword evidence="3" id="KW-0808">Transferase</keyword>
<dbReference type="SUPFAM" id="SSF53335">
    <property type="entry name" value="S-adenosyl-L-methionine-dependent methyltransferases"/>
    <property type="match status" value="1"/>
</dbReference>
<organism evidence="7 8">
    <name type="scientific">Nibricoccus aquaticus</name>
    <dbReference type="NCBI Taxonomy" id="2576891"/>
    <lineage>
        <taxon>Bacteria</taxon>
        <taxon>Pseudomonadati</taxon>
        <taxon>Verrucomicrobiota</taxon>
        <taxon>Opitutia</taxon>
        <taxon>Opitutales</taxon>
        <taxon>Opitutaceae</taxon>
        <taxon>Nibricoccus</taxon>
    </lineage>
</organism>
<evidence type="ECO:0000259" key="6">
    <source>
        <dbReference type="Pfam" id="PF07669"/>
    </source>
</evidence>
<dbReference type="EC" id="2.1.1.72" evidence="1"/>
<evidence type="ECO:0000256" key="5">
    <source>
        <dbReference type="ARBA" id="ARBA00047942"/>
    </source>
</evidence>
<proteinExistence type="predicted"/>
<sequence>MARRQIYSLIFDSLRLEGALFVPAVLEKAARGEHTAQKPADYRLPKGLALVDEQGRGFRIATALYKTFEPTRARKDVDATQATIGFVTELIRDAFGYADFALCSEPVTLADRAYPVTAFAYEGRVPVIVAPHTLELDEPDERFAIVGSGLRRRSAYQLAQQFLNASPACTWALLTNGRQIRLVRDAETLARPAFLEADLELILRDQRYADFAAVWRLFHSSRAGATDTSDACIWETWKLEGQVQGERVRDGLRGGVTDALIALGTGFLEHRDNEALRLRLQTGELSVADYLQQLFRLIYRFLFLFTVEERGLLHVEDDRPEARRARDAFAQGYSSRRLRYRALRRAGFDRHHDLWIAVLVVFRGLARGEAHLALPALGGIFAPTQCPSLDAASLENRILLTAMRHLRWSAVSGQLAAIDYRNMDSEELGSVYESLLELVPTIDLAARRFGFVGLTDAGSTAGNARKMSGSYYTPDSLVQELIKSALDPVIAQKIADHPANPVEALLALAVCDPSCGSGHFLLAAARRLAEKIAELRAPDGAVRPDDYRHALREVASRCLFGVDLNPMAVELCRVALWLETVDPGKPLGFLNHHIRTGNSLLGVTPELIAQGLPDDAFSAIEGDDKAACSELKKRNRNEREGFGPLFQEEEQSIRDRLRRAASAIEEMDDSQADLLQHKEAAFASTEAAPEFRRAKFVADLWCAAFVIKKNYHVIAGGTSQNANSEPQIVTPVAGQLLHTQDELFGQLLPTAASAPSKKNKLQSEIQKPNSGLPVGITTKHLRDFVQGRPFSSEVQDKIKALASQYHFFHWHLAFPSVFDRGGFDCILGNPPWERVKLQEKEWFAERSPDIAQATNAAVRKRIIESVRINEPLLYGKFEEALRQSEGEAQLMRNSGLYPLCGRGDINLYAVFAERMRLLLNSEGRVGCVLPTGIATDDTTKFFFQDLVERKSLASLYDFENRNSLFPRADRNLKFCLFTVASPSCRPIESASFVFAAIRAEDLREQHRRFTLSPADILLLNPNTKTCSSFRSSLDAELTKAIYRKVPILIRDGPPEINMWRINFMRMFDMANDSVHFKEATELGQAGFQLQGNVFRKDGLCSWLPLYEAKMMHQFDHRFAHSEQPTVGQRIRGSSVDIDSDEHASSQVAALPRYWLEEEIVEKRIHGLRWSLVFRDVTGAVANIRTVVSTILGRVAVGHKAPLILINEFSAREASTFVATLNSFIFDYCARQKLTGISLSYFILKQLPAFSPDAFDRRCPWDDENKTLHDWLLPRVLELTYTAWDLEAFASDCGWAEPPFRWDDERRFLLRCELDAAFFHLYLGSESDWTQHADVLTHDLPTPRAAVAYVMNTFPIVKRKDEAQHGGIYRTKETILQIYDALQESIRSGQTYQTRLDPPPADIRCCHPRRFIVPAPEWMDRPLVLPSVPRGIVPPDRYRVIVVPHLLYQAGGRISFDRFRRAYWLLTEPNTLQRYAKSSVGTVAKGWAKVYREQLDKDMFIPHLQGAVLRDLHFIRVSGERWVELRRTEHVADDEHAIFDARLALLVADLWPTAEPIAPLSSNEEAALRELELVS</sequence>
<protein>
    <recommendedName>
        <fullName evidence="1">site-specific DNA-methyltransferase (adenine-specific)</fullName>
        <ecNumber evidence="1">2.1.1.72</ecNumber>
    </recommendedName>
</protein>
<keyword evidence="7" id="KW-0378">Hydrolase</keyword>
<keyword evidence="7" id="KW-0540">Nuclease</keyword>
<dbReference type="RefSeq" id="WP_096056806.1">
    <property type="nucleotide sequence ID" value="NZ_CP023344.1"/>
</dbReference>
<keyword evidence="4" id="KW-0949">S-adenosyl-L-methionine</keyword>
<reference evidence="7 8" key="1">
    <citation type="submission" date="2017-09" db="EMBL/GenBank/DDBJ databases">
        <title>Complete genome sequence of Verrucomicrobial strain HZ-65, isolated from freshwater.</title>
        <authorList>
            <person name="Choi A."/>
        </authorList>
    </citation>
    <scope>NUCLEOTIDE SEQUENCE [LARGE SCALE GENOMIC DNA]</scope>
    <source>
        <strain evidence="7 8">HZ-65</strain>
    </source>
</reference>
<keyword evidence="2" id="KW-0489">Methyltransferase</keyword>
<dbReference type="EMBL" id="CP023344">
    <property type="protein sequence ID" value="ATC65175.1"/>
    <property type="molecule type" value="Genomic_DNA"/>
</dbReference>
<comment type="catalytic activity">
    <reaction evidence="5">
        <text>a 2'-deoxyadenosine in DNA + S-adenosyl-L-methionine = an N(6)-methyl-2'-deoxyadenosine in DNA + S-adenosyl-L-homocysteine + H(+)</text>
        <dbReference type="Rhea" id="RHEA:15197"/>
        <dbReference type="Rhea" id="RHEA-COMP:12418"/>
        <dbReference type="Rhea" id="RHEA-COMP:12419"/>
        <dbReference type="ChEBI" id="CHEBI:15378"/>
        <dbReference type="ChEBI" id="CHEBI:57856"/>
        <dbReference type="ChEBI" id="CHEBI:59789"/>
        <dbReference type="ChEBI" id="CHEBI:90615"/>
        <dbReference type="ChEBI" id="CHEBI:90616"/>
        <dbReference type="EC" id="2.1.1.72"/>
    </reaction>
</comment>
<evidence type="ECO:0000256" key="3">
    <source>
        <dbReference type="ARBA" id="ARBA00022679"/>
    </source>
</evidence>
<keyword evidence="7" id="KW-0255">Endonuclease</keyword>
<dbReference type="GO" id="GO:0009007">
    <property type="term" value="F:site-specific DNA-methyltransferase (adenine-specific) activity"/>
    <property type="evidence" value="ECO:0007669"/>
    <property type="project" value="UniProtKB-EC"/>
</dbReference>
<dbReference type="PANTHER" id="PTHR33841:SF1">
    <property type="entry name" value="DNA METHYLTRANSFERASE A"/>
    <property type="match status" value="1"/>
</dbReference>
<evidence type="ECO:0000256" key="4">
    <source>
        <dbReference type="ARBA" id="ARBA00022691"/>
    </source>
</evidence>
<feature type="domain" description="Type II methyltransferase M.TaqI-like" evidence="6">
    <location>
        <begin position="558"/>
        <end position="841"/>
    </location>
</feature>
<dbReference type="GO" id="GO:0004519">
    <property type="term" value="F:endonuclease activity"/>
    <property type="evidence" value="ECO:0007669"/>
    <property type="project" value="UniProtKB-KW"/>
</dbReference>
<dbReference type="InterPro" id="IPR050953">
    <property type="entry name" value="N4_N6_ade-DNA_methylase"/>
</dbReference>